<dbReference type="InterPro" id="IPR016047">
    <property type="entry name" value="M23ase_b-sheet_dom"/>
</dbReference>
<dbReference type="PANTHER" id="PTHR21666:SF270">
    <property type="entry name" value="MUREIN HYDROLASE ACTIVATOR ENVC"/>
    <property type="match status" value="1"/>
</dbReference>
<dbReference type="InterPro" id="IPR050570">
    <property type="entry name" value="Cell_wall_metabolism_enzyme"/>
</dbReference>
<dbReference type="SUPFAM" id="SSF51261">
    <property type="entry name" value="Duplicated hybrid motif"/>
    <property type="match status" value="1"/>
</dbReference>
<dbReference type="GO" id="GO:0004222">
    <property type="term" value="F:metalloendopeptidase activity"/>
    <property type="evidence" value="ECO:0007669"/>
    <property type="project" value="TreeGrafter"/>
</dbReference>
<feature type="compositionally biased region" description="Basic and acidic residues" evidence="1">
    <location>
        <begin position="280"/>
        <end position="296"/>
    </location>
</feature>
<dbReference type="PROSITE" id="PS51318">
    <property type="entry name" value="TAT"/>
    <property type="match status" value="1"/>
</dbReference>
<organism evidence="3 4">
    <name type="scientific">Microbacterium bovistercoris</name>
    <dbReference type="NCBI Taxonomy" id="2293570"/>
    <lineage>
        <taxon>Bacteria</taxon>
        <taxon>Bacillati</taxon>
        <taxon>Actinomycetota</taxon>
        <taxon>Actinomycetes</taxon>
        <taxon>Micrococcales</taxon>
        <taxon>Microbacteriaceae</taxon>
        <taxon>Microbacterium</taxon>
    </lineage>
</organism>
<dbReference type="CDD" id="cd12797">
    <property type="entry name" value="M23_peptidase"/>
    <property type="match status" value="1"/>
</dbReference>
<feature type="region of interest" description="Disordered" evidence="1">
    <location>
        <begin position="280"/>
        <end position="338"/>
    </location>
</feature>
<evidence type="ECO:0000259" key="2">
    <source>
        <dbReference type="Pfam" id="PF01551"/>
    </source>
</evidence>
<proteinExistence type="predicted"/>
<dbReference type="Gene3D" id="6.10.250.3150">
    <property type="match status" value="1"/>
</dbReference>
<evidence type="ECO:0000313" key="4">
    <source>
        <dbReference type="Proteomes" id="UP000262172"/>
    </source>
</evidence>
<comment type="caution">
    <text evidence="3">The sequence shown here is derived from an EMBL/GenBank/DDBJ whole genome shotgun (WGS) entry which is preliminary data.</text>
</comment>
<name>A0A371NWH7_9MICO</name>
<dbReference type="InterPro" id="IPR011055">
    <property type="entry name" value="Dup_hybrid_motif"/>
</dbReference>
<dbReference type="PANTHER" id="PTHR21666">
    <property type="entry name" value="PEPTIDASE-RELATED"/>
    <property type="match status" value="1"/>
</dbReference>
<dbReference type="Proteomes" id="UP000262172">
    <property type="component" value="Unassembled WGS sequence"/>
</dbReference>
<dbReference type="RefSeq" id="WP_116241076.1">
    <property type="nucleotide sequence ID" value="NZ_QUAB01000017.1"/>
</dbReference>
<dbReference type="Gene3D" id="2.70.70.10">
    <property type="entry name" value="Glucose Permease (Domain IIA)"/>
    <property type="match status" value="1"/>
</dbReference>
<feature type="compositionally biased region" description="Low complexity" evidence="1">
    <location>
        <begin position="328"/>
        <end position="338"/>
    </location>
</feature>
<protein>
    <submittedName>
        <fullName evidence="3">M23 family peptidase</fullName>
    </submittedName>
</protein>
<dbReference type="InterPro" id="IPR006311">
    <property type="entry name" value="TAT_signal"/>
</dbReference>
<dbReference type="Pfam" id="PF01551">
    <property type="entry name" value="Peptidase_M23"/>
    <property type="match status" value="1"/>
</dbReference>
<reference evidence="3 4" key="1">
    <citation type="submission" date="2018-08" db="EMBL/GenBank/DDBJ databases">
        <title>Isolation, diversity and antifungal activity of Actinobacteria from cow dung.</title>
        <authorList>
            <person name="Ling L."/>
        </authorList>
    </citation>
    <scope>NUCLEOTIDE SEQUENCE [LARGE SCALE GENOMIC DNA]</scope>
    <source>
        <strain evidence="3 4">NEAU-LLE</strain>
    </source>
</reference>
<gene>
    <name evidence="3" type="ORF">DY023_04090</name>
</gene>
<keyword evidence="4" id="KW-1185">Reference proteome</keyword>
<sequence>MNDERYPADASADADCGCAPTPGERRSLWTQNGVTRRNALTIGALSVAALGIFGAGAGVTAAHAAGYPSWDDVQRAKANQAAKAGEVTRIQGLIQGLTTKVAQTRAAAEKAGEEFYVAQQSFFDAAQQADDLQTQAEEQAKLAEETSAKAGQVATQLYRNGGEDSTLELFFSGSAANADGLLSRLGTMDKLLEYNQSVYDNAVAARNSAQALSDRARVARDERDRLQKVAEQKMVAAQQAADAAQAALEESEANLATLQAQLAALQDQTTKTVAAYQEGERVRKAAEEKRRREEAARLAAQGGGGGGGGGGGKPSSSGWVRPHGGHRSSGYGPRPSPCSGCSSFHRGVDLANGCGAPIYAASSGRVVYSGLNGTLHSGYGYYVKIDHGGGIGTGYGHIRPGGLAVRYGQSVRAGQVIAYAGTTGSSNGCHLHFEVYKNGGTINPITFMAARGVSV</sequence>
<evidence type="ECO:0000313" key="3">
    <source>
        <dbReference type="EMBL" id="REJ07384.1"/>
    </source>
</evidence>
<feature type="domain" description="M23ase beta-sheet core" evidence="2">
    <location>
        <begin position="344"/>
        <end position="444"/>
    </location>
</feature>
<feature type="compositionally biased region" description="Gly residues" evidence="1">
    <location>
        <begin position="301"/>
        <end position="313"/>
    </location>
</feature>
<dbReference type="OrthoDB" id="1099523at2"/>
<evidence type="ECO:0000256" key="1">
    <source>
        <dbReference type="SAM" id="MobiDB-lite"/>
    </source>
</evidence>
<dbReference type="EMBL" id="QUAB01000017">
    <property type="protein sequence ID" value="REJ07384.1"/>
    <property type="molecule type" value="Genomic_DNA"/>
</dbReference>
<accession>A0A371NWH7</accession>
<dbReference type="AlphaFoldDB" id="A0A371NWH7"/>